<dbReference type="PANTHER" id="PTHR36978">
    <property type="entry name" value="P-LOOP CONTAINING NUCLEOTIDE TRIPHOSPHATE HYDROLASE"/>
    <property type="match status" value="1"/>
</dbReference>
<feature type="compositionally biased region" description="Low complexity" evidence="1">
    <location>
        <begin position="237"/>
        <end position="257"/>
    </location>
</feature>
<dbReference type="AlphaFoldDB" id="A0A9X2LKG4"/>
<accession>A0A9X2LKG4</accession>
<dbReference type="EMBL" id="JANIID010000029">
    <property type="protein sequence ID" value="MCQ8773361.1"/>
    <property type="molecule type" value="Genomic_DNA"/>
</dbReference>
<evidence type="ECO:0000313" key="3">
    <source>
        <dbReference type="Proteomes" id="UP001142374"/>
    </source>
</evidence>
<dbReference type="InterPro" id="IPR027417">
    <property type="entry name" value="P-loop_NTPase"/>
</dbReference>
<dbReference type="PANTHER" id="PTHR36978:SF4">
    <property type="entry name" value="P-LOOP CONTAINING NUCLEOSIDE TRIPHOSPHATE HYDROLASE PROTEIN"/>
    <property type="match status" value="1"/>
</dbReference>
<protein>
    <recommendedName>
        <fullName evidence="4">Sulfotransferase family protein</fullName>
    </recommendedName>
</protein>
<evidence type="ECO:0000313" key="2">
    <source>
        <dbReference type="EMBL" id="MCQ8773361.1"/>
    </source>
</evidence>
<feature type="region of interest" description="Disordered" evidence="1">
    <location>
        <begin position="223"/>
        <end position="257"/>
    </location>
</feature>
<dbReference type="SUPFAM" id="SSF52540">
    <property type="entry name" value="P-loop containing nucleoside triphosphate hydrolases"/>
    <property type="match status" value="1"/>
</dbReference>
<evidence type="ECO:0000256" key="1">
    <source>
        <dbReference type="SAM" id="MobiDB-lite"/>
    </source>
</evidence>
<dbReference type="Gene3D" id="3.40.50.300">
    <property type="entry name" value="P-loop containing nucleotide triphosphate hydrolases"/>
    <property type="match status" value="1"/>
</dbReference>
<organism evidence="2 3">
    <name type="scientific">Streptomyces telluris</name>
    <dbReference type="NCBI Taxonomy" id="2720021"/>
    <lineage>
        <taxon>Bacteria</taxon>
        <taxon>Bacillati</taxon>
        <taxon>Actinomycetota</taxon>
        <taxon>Actinomycetes</taxon>
        <taxon>Kitasatosporales</taxon>
        <taxon>Streptomycetaceae</taxon>
        <taxon>Streptomyces</taxon>
    </lineage>
</organism>
<name>A0A9X2LKG4_9ACTN</name>
<dbReference type="InterPro" id="IPR040632">
    <property type="entry name" value="Sulfotransfer_4"/>
</dbReference>
<dbReference type="Proteomes" id="UP001142374">
    <property type="component" value="Unassembled WGS sequence"/>
</dbReference>
<keyword evidence="3" id="KW-1185">Reference proteome</keyword>
<feature type="region of interest" description="Disordered" evidence="1">
    <location>
        <begin position="1"/>
        <end position="35"/>
    </location>
</feature>
<reference evidence="2" key="1">
    <citation type="submission" date="2022-06" db="EMBL/GenBank/DDBJ databases">
        <title>WGS of actinobacteria.</title>
        <authorList>
            <person name="Thawai C."/>
        </authorList>
    </citation>
    <scope>NUCLEOTIDE SEQUENCE</scope>
    <source>
        <strain evidence="2">AA8</strain>
    </source>
</reference>
<dbReference type="Pfam" id="PF17784">
    <property type="entry name" value="Sulfotransfer_4"/>
    <property type="match status" value="1"/>
</dbReference>
<comment type="caution">
    <text evidence="2">The sequence shown here is derived from an EMBL/GenBank/DDBJ whole genome shotgun (WGS) entry which is preliminary data.</text>
</comment>
<gene>
    <name evidence="2" type="ORF">NQU55_26915</name>
</gene>
<evidence type="ECO:0008006" key="4">
    <source>
        <dbReference type="Google" id="ProtNLM"/>
    </source>
</evidence>
<sequence>MTPDRAVRPGSLPRTGAVRHPGAVPRLGPPAPAPRPKIFGIGLSRTGTRSLTAALRTLGFDVAHYPADPGTYAALLAGTARFPLLDHRDGITDITVVPYYQDLDRAWPGAKFILTVREEEAWLASCRTHWKPAIDGKAGRSEVYPQLQRFLRAAVYASHAFDPERFRTVARRHTAEVLRHFAGRPGDLLVLDITAGQGYERLAPFLGVPVPDEPFPHTNAYARVPAEAPETPETPETPEAPVADGTAGPAAPTGGAR</sequence>
<dbReference type="RefSeq" id="WP_168093838.1">
    <property type="nucleotide sequence ID" value="NZ_JAATER010000182.1"/>
</dbReference>
<proteinExistence type="predicted"/>